<proteinExistence type="inferred from homology"/>
<accession>A0A4Z1E5V0</accession>
<comment type="caution">
    <text evidence="3">The sequence shown here is derived from an EMBL/GenBank/DDBJ whole genome shotgun (WGS) entry which is preliminary data.</text>
</comment>
<sequence length="339" mass="36002">MARPLVVSLVLILGLVACAFGGIWWMQRSLASNIESLGDPFAGLEGRPSAGGSVDADEGGAADAMNVLVLGTDSRISAGDPSQWESGAQRTDTVMLVHVPSDRRSVVVMSIPRDSWVDVPGHGQAKINAAFSYGGPSLTIATVEQLTGVLIDHFVVTDFESFKTITDALGGVRVSLKEDLVVGNDLVPAGNQQLLTGEQALSFVRDRASLPRGDFDRMQRQQAWVRAIVAKMRNDGTMGNPLTAQRFLDTVTRSVAADDGLDAAVVNDLRGLATDVGSNDILFMTVPTLGTARSADGQSIVELDRPALGELMESVRSDTVMDYVMSEPGQFDTLPAVVD</sequence>
<evidence type="ECO:0000313" key="4">
    <source>
        <dbReference type="Proteomes" id="UP000297318"/>
    </source>
</evidence>
<feature type="domain" description="Cell envelope-related transcriptional attenuator" evidence="2">
    <location>
        <begin position="90"/>
        <end position="233"/>
    </location>
</feature>
<reference evidence="3 4" key="1">
    <citation type="submission" date="2018-11" db="EMBL/GenBank/DDBJ databases">
        <title>Complete genome sequencing of the Actinobacteria Serinibacter sp. K3-2.</title>
        <authorList>
            <person name="Rakitin A.L."/>
            <person name="Beletsky A.V."/>
            <person name="Mardanov A.V."/>
            <person name="Ravin N.V."/>
            <person name="Gromova A.S."/>
            <person name="Filippova S.N."/>
            <person name="Gal'Chenko V.F."/>
        </authorList>
    </citation>
    <scope>NUCLEOTIDE SEQUENCE [LARGE SCALE GENOMIC DNA]</scope>
    <source>
        <strain evidence="3 4">K3-2</strain>
    </source>
</reference>
<dbReference type="Gene3D" id="3.40.630.190">
    <property type="entry name" value="LCP protein"/>
    <property type="match status" value="1"/>
</dbReference>
<comment type="similarity">
    <text evidence="1">Belongs to the LytR/CpsA/Psr (LCP) family.</text>
</comment>
<keyword evidence="4" id="KW-1185">Reference proteome</keyword>
<dbReference type="NCBIfam" id="TIGR00350">
    <property type="entry name" value="lytR_cpsA_psr"/>
    <property type="match status" value="1"/>
</dbReference>
<organism evidence="3 4">
    <name type="scientific">Serinibacter arcticus</name>
    <dbReference type="NCBI Taxonomy" id="1655435"/>
    <lineage>
        <taxon>Bacteria</taxon>
        <taxon>Bacillati</taxon>
        <taxon>Actinomycetota</taxon>
        <taxon>Actinomycetes</taxon>
        <taxon>Micrococcales</taxon>
        <taxon>Beutenbergiaceae</taxon>
        <taxon>Serinibacter</taxon>
    </lineage>
</organism>
<name>A0A4Z1E5V0_9MICO</name>
<dbReference type="PROSITE" id="PS51257">
    <property type="entry name" value="PROKAR_LIPOPROTEIN"/>
    <property type="match status" value="1"/>
</dbReference>
<evidence type="ECO:0000256" key="1">
    <source>
        <dbReference type="ARBA" id="ARBA00006068"/>
    </source>
</evidence>
<evidence type="ECO:0000313" key="3">
    <source>
        <dbReference type="EMBL" id="TGO06700.1"/>
    </source>
</evidence>
<dbReference type="InterPro" id="IPR004474">
    <property type="entry name" value="LytR_CpsA_psr"/>
</dbReference>
<protein>
    <recommendedName>
        <fullName evidence="2">Cell envelope-related transcriptional attenuator domain-containing protein</fullName>
    </recommendedName>
</protein>
<dbReference type="Proteomes" id="UP000297318">
    <property type="component" value="Unassembled WGS sequence"/>
</dbReference>
<gene>
    <name evidence="3" type="ORF">SERN_0892</name>
</gene>
<evidence type="ECO:0000259" key="2">
    <source>
        <dbReference type="Pfam" id="PF03816"/>
    </source>
</evidence>
<dbReference type="PANTHER" id="PTHR33392">
    <property type="entry name" value="POLYISOPRENYL-TEICHOIC ACID--PEPTIDOGLYCAN TEICHOIC ACID TRANSFERASE TAGU"/>
    <property type="match status" value="1"/>
</dbReference>
<dbReference type="Pfam" id="PF03816">
    <property type="entry name" value="LytR_cpsA_psr"/>
    <property type="match status" value="1"/>
</dbReference>
<dbReference type="PANTHER" id="PTHR33392:SF6">
    <property type="entry name" value="POLYISOPRENYL-TEICHOIC ACID--PEPTIDOGLYCAN TEICHOIC ACID TRANSFERASE TAGU"/>
    <property type="match status" value="1"/>
</dbReference>
<dbReference type="AlphaFoldDB" id="A0A4Z1E5V0"/>
<dbReference type="EMBL" id="RHPJ01000001">
    <property type="protein sequence ID" value="TGO06700.1"/>
    <property type="molecule type" value="Genomic_DNA"/>
</dbReference>
<dbReference type="InterPro" id="IPR050922">
    <property type="entry name" value="LytR/CpsA/Psr_CW_biosynth"/>
</dbReference>